<dbReference type="InterPro" id="IPR002649">
    <property type="entry name" value="tRNA_m1G_MeTrfase_TrmD"/>
</dbReference>
<dbReference type="GO" id="GO:0052906">
    <property type="term" value="F:tRNA (guanine(37)-N1)-methyltransferase activity"/>
    <property type="evidence" value="ECO:0007669"/>
    <property type="project" value="UniProtKB-UniRule"/>
</dbReference>
<dbReference type="PANTHER" id="PTHR46417">
    <property type="entry name" value="TRNA (GUANINE-N(1)-)-METHYLTRANSFERASE"/>
    <property type="match status" value="1"/>
</dbReference>
<protein>
    <recommendedName>
        <fullName evidence="6 15">tRNA (guanine-N(1)-)-methyltransferase</fullName>
        <ecNumber evidence="5 15">2.1.1.228</ecNumber>
    </recommendedName>
    <alternativeName>
        <fullName evidence="12 15">M1G-methyltransferase</fullName>
    </alternativeName>
    <alternativeName>
        <fullName evidence="13 15">tRNA [GM37] methyltransferase</fullName>
    </alternativeName>
</protein>
<evidence type="ECO:0000259" key="18">
    <source>
        <dbReference type="Pfam" id="PF01746"/>
    </source>
</evidence>
<evidence type="ECO:0000256" key="6">
    <source>
        <dbReference type="ARBA" id="ARBA00014679"/>
    </source>
</evidence>
<evidence type="ECO:0000256" key="16">
    <source>
        <dbReference type="PIRSR" id="PIRSR000386-1"/>
    </source>
</evidence>
<dbReference type="Gene3D" id="1.10.1270.20">
    <property type="entry name" value="tRNA(m1g37)methyltransferase, domain 2"/>
    <property type="match status" value="1"/>
</dbReference>
<organism evidence="19 20">
    <name type="scientific">Candidatus Curtissbacteria bacterium RBG_16_39_7</name>
    <dbReference type="NCBI Taxonomy" id="1797707"/>
    <lineage>
        <taxon>Bacteria</taxon>
        <taxon>Candidatus Curtissiibacteriota</taxon>
    </lineage>
</organism>
<evidence type="ECO:0000256" key="1">
    <source>
        <dbReference type="ARBA" id="ARBA00002634"/>
    </source>
</evidence>
<evidence type="ECO:0000256" key="2">
    <source>
        <dbReference type="ARBA" id="ARBA00004496"/>
    </source>
</evidence>
<keyword evidence="9 15" id="KW-0808">Transferase</keyword>
<dbReference type="Proteomes" id="UP000176628">
    <property type="component" value="Unassembled WGS sequence"/>
</dbReference>
<feature type="binding site" evidence="15 16">
    <location>
        <begin position="152"/>
        <end position="157"/>
    </location>
    <ligand>
        <name>S-adenosyl-L-methionine</name>
        <dbReference type="ChEBI" id="CHEBI:59789"/>
    </ligand>
</feature>
<dbReference type="NCBIfam" id="TIGR00088">
    <property type="entry name" value="trmD"/>
    <property type="match status" value="1"/>
</dbReference>
<dbReference type="InterPro" id="IPR029028">
    <property type="entry name" value="Alpha/beta_knot_MTases"/>
</dbReference>
<comment type="catalytic activity">
    <reaction evidence="14 15 17">
        <text>guanosine(37) in tRNA + S-adenosyl-L-methionine = N(1)-methylguanosine(37) in tRNA + S-adenosyl-L-homocysteine + H(+)</text>
        <dbReference type="Rhea" id="RHEA:36899"/>
        <dbReference type="Rhea" id="RHEA-COMP:10145"/>
        <dbReference type="Rhea" id="RHEA-COMP:10147"/>
        <dbReference type="ChEBI" id="CHEBI:15378"/>
        <dbReference type="ChEBI" id="CHEBI:57856"/>
        <dbReference type="ChEBI" id="CHEBI:59789"/>
        <dbReference type="ChEBI" id="CHEBI:73542"/>
        <dbReference type="ChEBI" id="CHEBI:74269"/>
        <dbReference type="EC" id="2.1.1.228"/>
    </reaction>
</comment>
<reference evidence="19 20" key="1">
    <citation type="journal article" date="2016" name="Nat. Commun.">
        <title>Thousands of microbial genomes shed light on interconnected biogeochemical processes in an aquifer system.</title>
        <authorList>
            <person name="Anantharaman K."/>
            <person name="Brown C.T."/>
            <person name="Hug L.A."/>
            <person name="Sharon I."/>
            <person name="Castelle C.J."/>
            <person name="Probst A.J."/>
            <person name="Thomas B.C."/>
            <person name="Singh A."/>
            <person name="Wilkins M.J."/>
            <person name="Karaoz U."/>
            <person name="Brodie E.L."/>
            <person name="Williams K.H."/>
            <person name="Hubbard S.S."/>
            <person name="Banfield J.F."/>
        </authorList>
    </citation>
    <scope>NUCLEOTIDE SEQUENCE [LARGE SCALE GENOMIC DNA]</scope>
</reference>
<dbReference type="NCBIfam" id="NF000648">
    <property type="entry name" value="PRK00026.1"/>
    <property type="match status" value="1"/>
</dbReference>
<evidence type="ECO:0000256" key="11">
    <source>
        <dbReference type="ARBA" id="ARBA00022694"/>
    </source>
</evidence>
<dbReference type="InterPro" id="IPR023148">
    <property type="entry name" value="tRNA_m1G_MeTrfase_C_sf"/>
</dbReference>
<evidence type="ECO:0000256" key="8">
    <source>
        <dbReference type="ARBA" id="ARBA00022603"/>
    </source>
</evidence>
<feature type="binding site" evidence="15 16">
    <location>
        <position position="133"/>
    </location>
    <ligand>
        <name>S-adenosyl-L-methionine</name>
        <dbReference type="ChEBI" id="CHEBI:59789"/>
    </ligand>
</feature>
<name>A0A1F5G2T2_9BACT</name>
<feature type="domain" description="tRNA methyltransferase TRMD/TRM10-type" evidence="18">
    <location>
        <begin position="1"/>
        <end position="245"/>
    </location>
</feature>
<dbReference type="SUPFAM" id="SSF75217">
    <property type="entry name" value="alpha/beta knot"/>
    <property type="match status" value="1"/>
</dbReference>
<evidence type="ECO:0000256" key="12">
    <source>
        <dbReference type="ARBA" id="ARBA00029736"/>
    </source>
</evidence>
<comment type="subcellular location">
    <subcellularLocation>
        <location evidence="2 15 17">Cytoplasm</location>
    </subcellularLocation>
</comment>
<evidence type="ECO:0000256" key="4">
    <source>
        <dbReference type="ARBA" id="ARBA00011738"/>
    </source>
</evidence>
<evidence type="ECO:0000256" key="10">
    <source>
        <dbReference type="ARBA" id="ARBA00022691"/>
    </source>
</evidence>
<evidence type="ECO:0000313" key="19">
    <source>
        <dbReference type="EMBL" id="OGD86192.1"/>
    </source>
</evidence>
<sequence>MQIDILTLFPQGLEAFLTQSILGKAQQKKLIRINLCNLRNFAVPNGRQATDKRKTVDGRPYGGGIGMILRPDIVVGAIESVREKEKSRKKKKTETLPQITNPYVILLDPKGNIFNQKKAERLAKKDWLILVCGHYEGVDARVENFVDETVSIGDYILAGGEAAALVLVDAITRLLPGVLAKTGAKEIESFQEPLLEYPQYTKPANFRGLKVPEVLLTGNQREIIKWRKREALRLTRSQRPDLFEKLKRIRKD</sequence>
<dbReference type="PIRSF" id="PIRSF000386">
    <property type="entry name" value="tRNA_mtase"/>
    <property type="match status" value="1"/>
</dbReference>
<keyword evidence="10 15" id="KW-0949">S-adenosyl-L-methionine</keyword>
<dbReference type="CDD" id="cd18080">
    <property type="entry name" value="TrmD-like"/>
    <property type="match status" value="1"/>
</dbReference>
<dbReference type="GO" id="GO:0005829">
    <property type="term" value="C:cytosol"/>
    <property type="evidence" value="ECO:0007669"/>
    <property type="project" value="TreeGrafter"/>
</dbReference>
<dbReference type="AlphaFoldDB" id="A0A1F5G2T2"/>
<dbReference type="HAMAP" id="MF_00605">
    <property type="entry name" value="TrmD"/>
    <property type="match status" value="1"/>
</dbReference>
<gene>
    <name evidence="15" type="primary">trmD</name>
    <name evidence="19" type="ORF">A2Z23_03190</name>
</gene>
<evidence type="ECO:0000256" key="15">
    <source>
        <dbReference type="HAMAP-Rule" id="MF_00605"/>
    </source>
</evidence>
<dbReference type="Pfam" id="PF01746">
    <property type="entry name" value="tRNA_m1G_MT"/>
    <property type="match status" value="1"/>
</dbReference>
<evidence type="ECO:0000256" key="9">
    <source>
        <dbReference type="ARBA" id="ARBA00022679"/>
    </source>
</evidence>
<evidence type="ECO:0000256" key="13">
    <source>
        <dbReference type="ARBA" id="ARBA00033392"/>
    </source>
</evidence>
<keyword evidence="7 15" id="KW-0963">Cytoplasm</keyword>
<evidence type="ECO:0000256" key="14">
    <source>
        <dbReference type="ARBA" id="ARBA00047783"/>
    </source>
</evidence>
<comment type="subunit">
    <text evidence="4 15 17">Homodimer.</text>
</comment>
<dbReference type="EC" id="2.1.1.228" evidence="5 15"/>
<keyword evidence="8 15" id="KW-0489">Methyltransferase</keyword>
<dbReference type="EMBL" id="MFAV01000028">
    <property type="protein sequence ID" value="OGD86192.1"/>
    <property type="molecule type" value="Genomic_DNA"/>
</dbReference>
<evidence type="ECO:0000256" key="7">
    <source>
        <dbReference type="ARBA" id="ARBA00022490"/>
    </source>
</evidence>
<proteinExistence type="inferred from homology"/>
<accession>A0A1F5G2T2</accession>
<comment type="caution">
    <text evidence="19">The sequence shown here is derived from an EMBL/GenBank/DDBJ whole genome shotgun (WGS) entry which is preliminary data.</text>
</comment>
<comment type="function">
    <text evidence="1 15 17">Specifically methylates guanosine-37 in various tRNAs.</text>
</comment>
<evidence type="ECO:0000256" key="3">
    <source>
        <dbReference type="ARBA" id="ARBA00007630"/>
    </source>
</evidence>
<dbReference type="GO" id="GO:0002939">
    <property type="term" value="P:tRNA N1-guanine methylation"/>
    <property type="evidence" value="ECO:0007669"/>
    <property type="project" value="TreeGrafter"/>
</dbReference>
<dbReference type="InterPro" id="IPR029026">
    <property type="entry name" value="tRNA_m1G_MTases_N"/>
</dbReference>
<evidence type="ECO:0000313" key="20">
    <source>
        <dbReference type="Proteomes" id="UP000176628"/>
    </source>
</evidence>
<dbReference type="InterPro" id="IPR016009">
    <property type="entry name" value="tRNA_MeTrfase_TRMD/TRM10"/>
</dbReference>
<dbReference type="Gene3D" id="3.40.1280.10">
    <property type="match status" value="1"/>
</dbReference>
<evidence type="ECO:0000256" key="17">
    <source>
        <dbReference type="RuleBase" id="RU003464"/>
    </source>
</evidence>
<comment type="similarity">
    <text evidence="3 15 17">Belongs to the RNA methyltransferase TrmD family.</text>
</comment>
<keyword evidence="11 15" id="KW-0819">tRNA processing</keyword>
<dbReference type="PANTHER" id="PTHR46417:SF1">
    <property type="entry name" value="TRNA (GUANINE-N(1)-)-METHYLTRANSFERASE"/>
    <property type="match status" value="1"/>
</dbReference>
<evidence type="ECO:0000256" key="5">
    <source>
        <dbReference type="ARBA" id="ARBA00012807"/>
    </source>
</evidence>